<gene>
    <name evidence="2" type="ORF">ASZ78_009749</name>
</gene>
<name>A0A226NBK1_CALSU</name>
<organism evidence="2 3">
    <name type="scientific">Callipepla squamata</name>
    <name type="common">Scaled quail</name>
    <dbReference type="NCBI Taxonomy" id="9009"/>
    <lineage>
        <taxon>Eukaryota</taxon>
        <taxon>Metazoa</taxon>
        <taxon>Chordata</taxon>
        <taxon>Craniata</taxon>
        <taxon>Vertebrata</taxon>
        <taxon>Euteleostomi</taxon>
        <taxon>Archelosauria</taxon>
        <taxon>Archosauria</taxon>
        <taxon>Dinosauria</taxon>
        <taxon>Saurischia</taxon>
        <taxon>Theropoda</taxon>
        <taxon>Coelurosauria</taxon>
        <taxon>Aves</taxon>
        <taxon>Neognathae</taxon>
        <taxon>Galloanserae</taxon>
        <taxon>Galliformes</taxon>
        <taxon>Odontophoridae</taxon>
        <taxon>Callipepla</taxon>
    </lineage>
</organism>
<accession>A0A226NBK1</accession>
<proteinExistence type="predicted"/>
<dbReference type="EMBL" id="MCFN01000109">
    <property type="protein sequence ID" value="OXB64868.1"/>
    <property type="molecule type" value="Genomic_DNA"/>
</dbReference>
<feature type="compositionally biased region" description="Polar residues" evidence="1">
    <location>
        <begin position="106"/>
        <end position="124"/>
    </location>
</feature>
<dbReference type="Proteomes" id="UP000198323">
    <property type="component" value="Unassembled WGS sequence"/>
</dbReference>
<feature type="compositionally biased region" description="Basic and acidic residues" evidence="1">
    <location>
        <begin position="133"/>
        <end position="144"/>
    </location>
</feature>
<evidence type="ECO:0000313" key="2">
    <source>
        <dbReference type="EMBL" id="OXB64868.1"/>
    </source>
</evidence>
<protein>
    <submittedName>
        <fullName evidence="2">Uncharacterized protein</fullName>
    </submittedName>
</protein>
<evidence type="ECO:0000256" key="1">
    <source>
        <dbReference type="SAM" id="MobiDB-lite"/>
    </source>
</evidence>
<feature type="region of interest" description="Disordered" evidence="1">
    <location>
        <begin position="106"/>
        <end position="144"/>
    </location>
</feature>
<feature type="non-terminal residue" evidence="2">
    <location>
        <position position="1"/>
    </location>
</feature>
<sequence length="144" mass="15713">LYNLSFPVFLAVISNHTVPTTPLQQKVFSNGSSTLHVHQEKQPSQGRIPSTNGKDLLTKYNISISMEVFAACILLTPTIYYCVMIFIHEGNHLCSCPGWICSRRSSSKGISAASNPADHQSATLESVAAQLPEDTKEKSVPCYA</sequence>
<dbReference type="AlphaFoldDB" id="A0A226NBK1"/>
<keyword evidence="3" id="KW-1185">Reference proteome</keyword>
<reference evidence="2 3" key="1">
    <citation type="submission" date="2016-07" db="EMBL/GenBank/DDBJ databases">
        <title>Disparate Historic Effective Population Sizes Predicted by Modern Levels of Genome Diversity for the Scaled Quail (Callipepla squamata) and the Northern Bobwhite (Colinus virginianus): Inferences from First and Second Generation Draft Genome Assemblies for Sympatric New World Quail.</title>
        <authorList>
            <person name="Oldeschulte D.L."/>
            <person name="Halley Y.A."/>
            <person name="Bhattarai E.K."/>
            <person name="Brashear W.A."/>
            <person name="Hill J."/>
            <person name="Metz R.P."/>
            <person name="Johnson C.D."/>
            <person name="Rollins D."/>
            <person name="Peterson M.J."/>
            <person name="Bickhart D.M."/>
            <person name="Decker J.E."/>
            <person name="Seabury C.M."/>
        </authorList>
    </citation>
    <scope>NUCLEOTIDE SEQUENCE [LARGE SCALE GENOMIC DNA]</scope>
    <source>
        <strain evidence="2 3">Texas</strain>
        <tissue evidence="2">Leg muscle</tissue>
    </source>
</reference>
<dbReference type="OrthoDB" id="9118309at2759"/>
<evidence type="ECO:0000313" key="3">
    <source>
        <dbReference type="Proteomes" id="UP000198323"/>
    </source>
</evidence>
<comment type="caution">
    <text evidence="2">The sequence shown here is derived from an EMBL/GenBank/DDBJ whole genome shotgun (WGS) entry which is preliminary data.</text>
</comment>